<feature type="region of interest" description="Disordered" evidence="1">
    <location>
        <begin position="74"/>
        <end position="130"/>
    </location>
</feature>
<dbReference type="Proteomes" id="UP000018144">
    <property type="component" value="Unassembled WGS sequence"/>
</dbReference>
<feature type="compositionally biased region" description="Basic and acidic residues" evidence="1">
    <location>
        <begin position="96"/>
        <end position="115"/>
    </location>
</feature>
<reference evidence="2 3" key="1">
    <citation type="journal article" date="2013" name="PLoS Genet.">
        <title>The genome and development-dependent transcriptomes of Pyronema confluens: a window into fungal evolution.</title>
        <authorList>
            <person name="Traeger S."/>
            <person name="Altegoer F."/>
            <person name="Freitag M."/>
            <person name="Gabaldon T."/>
            <person name="Kempken F."/>
            <person name="Kumar A."/>
            <person name="Marcet-Houben M."/>
            <person name="Poggeler S."/>
            <person name="Stajich J.E."/>
            <person name="Nowrousian M."/>
        </authorList>
    </citation>
    <scope>NUCLEOTIDE SEQUENCE [LARGE SCALE GENOMIC DNA]</scope>
    <source>
        <strain evidence="3">CBS 100304</strain>
        <tissue evidence="2">Vegetative mycelium</tissue>
    </source>
</reference>
<organism evidence="2 3">
    <name type="scientific">Pyronema omphalodes (strain CBS 100304)</name>
    <name type="common">Pyronema confluens</name>
    <dbReference type="NCBI Taxonomy" id="1076935"/>
    <lineage>
        <taxon>Eukaryota</taxon>
        <taxon>Fungi</taxon>
        <taxon>Dikarya</taxon>
        <taxon>Ascomycota</taxon>
        <taxon>Pezizomycotina</taxon>
        <taxon>Pezizomycetes</taxon>
        <taxon>Pezizales</taxon>
        <taxon>Pyronemataceae</taxon>
        <taxon>Pyronema</taxon>
    </lineage>
</organism>
<proteinExistence type="predicted"/>
<feature type="compositionally biased region" description="Basic residues" evidence="1">
    <location>
        <begin position="86"/>
        <end position="95"/>
    </location>
</feature>
<evidence type="ECO:0000313" key="3">
    <source>
        <dbReference type="Proteomes" id="UP000018144"/>
    </source>
</evidence>
<name>U4LN41_PYROM</name>
<dbReference type="EMBL" id="HF936048">
    <property type="protein sequence ID" value="CCX33338.1"/>
    <property type="molecule type" value="Genomic_DNA"/>
</dbReference>
<dbReference type="OrthoDB" id="5409732at2759"/>
<feature type="compositionally biased region" description="Basic residues" evidence="1">
    <location>
        <begin position="28"/>
        <end position="44"/>
    </location>
</feature>
<sequence>MPHKMSPSALPTSEIPPDESTMFGRNNCHAKRTSKKRPRGRKTTKTTTVEVVVSGILPLPATMTPYIIATDSVESYRESKPPGARKGNKAKKRGGNKKDMTHNTQKSDKAPDDGSKNPNQPPKQTEIIDSVKAVYGGPTTVVTSGFKEWSESTKNGPQTLFSRIYHNRLLKFWRDATDQTRFEREDHNEILASSATYRQLEKKDFPEPKCAYPLQRPYSAPSHFVREDMEELRKQYRTTFQANT</sequence>
<evidence type="ECO:0000256" key="1">
    <source>
        <dbReference type="SAM" id="MobiDB-lite"/>
    </source>
</evidence>
<feature type="region of interest" description="Disordered" evidence="1">
    <location>
        <begin position="1"/>
        <end position="55"/>
    </location>
</feature>
<accession>U4LN41</accession>
<keyword evidence="3" id="KW-1185">Reference proteome</keyword>
<gene>
    <name evidence="2" type="ORF">PCON_01019</name>
</gene>
<protein>
    <submittedName>
        <fullName evidence="2">Uncharacterized protein</fullName>
    </submittedName>
</protein>
<dbReference type="AlphaFoldDB" id="U4LN41"/>
<evidence type="ECO:0000313" key="2">
    <source>
        <dbReference type="EMBL" id="CCX33338.1"/>
    </source>
</evidence>